<dbReference type="AlphaFoldDB" id="A0A9P4HYR6"/>
<keyword evidence="1 2" id="KW-0103">Bromodomain</keyword>
<feature type="compositionally biased region" description="Pro residues" evidence="4">
    <location>
        <begin position="574"/>
        <end position="594"/>
    </location>
</feature>
<feature type="compositionally biased region" description="Basic residues" evidence="4">
    <location>
        <begin position="520"/>
        <end position="530"/>
    </location>
</feature>
<feature type="region of interest" description="Disordered" evidence="4">
    <location>
        <begin position="214"/>
        <end position="250"/>
    </location>
</feature>
<dbReference type="Proteomes" id="UP000799776">
    <property type="component" value="Unassembled WGS sequence"/>
</dbReference>
<name>A0A9P4HYR6_9PEZI</name>
<dbReference type="PANTHER" id="PTHR15398:SF4">
    <property type="entry name" value="BROMODOMAIN-CONTAINING PROTEIN 8 ISOFORM X1"/>
    <property type="match status" value="1"/>
</dbReference>
<feature type="compositionally biased region" description="Polar residues" evidence="4">
    <location>
        <begin position="707"/>
        <end position="716"/>
    </location>
</feature>
<feature type="compositionally biased region" description="Basic and acidic residues" evidence="4">
    <location>
        <begin position="214"/>
        <end position="225"/>
    </location>
</feature>
<evidence type="ECO:0000256" key="1">
    <source>
        <dbReference type="ARBA" id="ARBA00023117"/>
    </source>
</evidence>
<feature type="region of interest" description="Disordered" evidence="4">
    <location>
        <begin position="818"/>
        <end position="861"/>
    </location>
</feature>
<feature type="compositionally biased region" description="Basic and acidic residues" evidence="4">
    <location>
        <begin position="597"/>
        <end position="618"/>
    </location>
</feature>
<dbReference type="GO" id="GO:0006325">
    <property type="term" value="P:chromatin organization"/>
    <property type="evidence" value="ECO:0007669"/>
    <property type="project" value="UniProtKB-ARBA"/>
</dbReference>
<comment type="caution">
    <text evidence="6">The sequence shown here is derived from an EMBL/GenBank/DDBJ whole genome shotgun (WGS) entry which is preliminary data.</text>
</comment>
<feature type="compositionally biased region" description="Polar residues" evidence="4">
    <location>
        <begin position="684"/>
        <end position="696"/>
    </location>
</feature>
<dbReference type="InterPro" id="IPR036427">
    <property type="entry name" value="Bromodomain-like_sf"/>
</dbReference>
<dbReference type="InterPro" id="IPR001487">
    <property type="entry name" value="Bromodomain"/>
</dbReference>
<organism evidence="6 7">
    <name type="scientific">Saccharata proteae CBS 121410</name>
    <dbReference type="NCBI Taxonomy" id="1314787"/>
    <lineage>
        <taxon>Eukaryota</taxon>
        <taxon>Fungi</taxon>
        <taxon>Dikarya</taxon>
        <taxon>Ascomycota</taxon>
        <taxon>Pezizomycotina</taxon>
        <taxon>Dothideomycetes</taxon>
        <taxon>Dothideomycetes incertae sedis</taxon>
        <taxon>Botryosphaeriales</taxon>
        <taxon>Saccharataceae</taxon>
        <taxon>Saccharata</taxon>
    </lineage>
</organism>
<dbReference type="OrthoDB" id="21449at2759"/>
<keyword evidence="7" id="KW-1185">Reference proteome</keyword>
<reference evidence="6" key="1">
    <citation type="journal article" date="2020" name="Stud. Mycol.">
        <title>101 Dothideomycetes genomes: a test case for predicting lifestyles and emergence of pathogens.</title>
        <authorList>
            <person name="Haridas S."/>
            <person name="Albert R."/>
            <person name="Binder M."/>
            <person name="Bloem J."/>
            <person name="Labutti K."/>
            <person name="Salamov A."/>
            <person name="Andreopoulos B."/>
            <person name="Baker S."/>
            <person name="Barry K."/>
            <person name="Bills G."/>
            <person name="Bluhm B."/>
            <person name="Cannon C."/>
            <person name="Castanera R."/>
            <person name="Culley D."/>
            <person name="Daum C."/>
            <person name="Ezra D."/>
            <person name="Gonzalez J."/>
            <person name="Henrissat B."/>
            <person name="Kuo A."/>
            <person name="Liang C."/>
            <person name="Lipzen A."/>
            <person name="Lutzoni F."/>
            <person name="Magnuson J."/>
            <person name="Mondo S."/>
            <person name="Nolan M."/>
            <person name="Ohm R."/>
            <person name="Pangilinan J."/>
            <person name="Park H.-J."/>
            <person name="Ramirez L."/>
            <person name="Alfaro M."/>
            <person name="Sun H."/>
            <person name="Tritt A."/>
            <person name="Yoshinaga Y."/>
            <person name="Zwiers L.-H."/>
            <person name="Turgeon B."/>
            <person name="Goodwin S."/>
            <person name="Spatafora J."/>
            <person name="Crous P."/>
            <person name="Grigoriev I."/>
        </authorList>
    </citation>
    <scope>NUCLEOTIDE SEQUENCE</scope>
    <source>
        <strain evidence="6">CBS 121410</strain>
    </source>
</reference>
<dbReference type="Pfam" id="PF00439">
    <property type="entry name" value="Bromodomain"/>
    <property type="match status" value="1"/>
</dbReference>
<dbReference type="PROSITE" id="PS50014">
    <property type="entry name" value="BROMODOMAIN_2"/>
    <property type="match status" value="1"/>
</dbReference>
<evidence type="ECO:0000256" key="2">
    <source>
        <dbReference type="PROSITE-ProRule" id="PRU00035"/>
    </source>
</evidence>
<feature type="compositionally biased region" description="Basic and acidic residues" evidence="4">
    <location>
        <begin position="726"/>
        <end position="746"/>
    </location>
</feature>
<sequence>MRRSEASERSPSSLLLAKLPALLPFPPSTPLLPFPPSTSSPLLPAKYSSPPLPAKYQLSSPPVPALLSFPPSPLALGSSRAPLAPTRDLRADLCTFPRTSRQNTGDPRDEHHQDAQAAVTALAPLPLHRPRRHPPHHPHSGGMSSPWSQYSPLESLLLFQSLACYGVDLPAFARISDVLNSNPSVRDAPTYDSRRLSPDALRELYLGLLKEELKEERQDPKDPETVGHNGDTSPSRKRKPRSPSLPSVQDAVQHAHLLPRLITKLYMRYRQHAIEEIRFEERKYDQLRREIEEIERGDWDEHLRREASRNGANGQSLPVDGNVPRPAPNRITGVKLFYSNTAASSWTFPGSSQSSAVYQNRGSHQPSIEHAVQWNNIRSIASHLSHFMSIQGYHYLKLRDLLTTWRLHMDQHIPVPHLDMDPHHLKARRFRTPISIAELDQDRLCCRHLQECHFLQLPSKYHRCRKMEDHFDLLRDRLTSIHGLSHNQDSSRPQGIPNRICNKGQGTSTRSTKRLSILRSIHKPRHKRNLRQPPNFPLPHPANRMHPRTPRPPPIHIGTPLGSWKKGLPQPFDAMPPPEHNPAPVSPISPPGSPVLPKRESKMTKKKAESVAKSKDMLAPDVSARTVRGTRKPTRKTRAGSNASSAVTGSVRGRTRSQSVASHAEESASDVKADPGTPAGTAESDIQSTTEATPTSGARTRRRAGTIQSTTSQTQEKAVKKRKRGTREPSETAEPDQRGNAERVEDSLGPPTTVIASRNFNRMSVPVMNDITSHKHASLFSNPVKAKDAEGYYDIIRRPQDLKSIRAAITSGSRAVAAATASTADTPSANSPGPQQPQQKDQPSTPNASASTGTHITLPISEDLVPPKGIVNSAQLEKELMRMFANAVMFNTGDEGVVGDAVEMAKDVESSVANWRAAERTNMEVVEEAEDIGVTSAAGGGGKRRKL</sequence>
<dbReference type="SUPFAM" id="SSF47370">
    <property type="entry name" value="Bromodomain"/>
    <property type="match status" value="1"/>
</dbReference>
<evidence type="ECO:0000256" key="4">
    <source>
        <dbReference type="SAM" id="MobiDB-lite"/>
    </source>
</evidence>
<evidence type="ECO:0000313" key="6">
    <source>
        <dbReference type="EMBL" id="KAF2090299.1"/>
    </source>
</evidence>
<feature type="compositionally biased region" description="Low complexity" evidence="4">
    <location>
        <begin position="818"/>
        <end position="846"/>
    </location>
</feature>
<feature type="coiled-coil region" evidence="3">
    <location>
        <begin position="270"/>
        <end position="297"/>
    </location>
</feature>
<feature type="compositionally biased region" description="Polar residues" evidence="4">
    <location>
        <begin position="639"/>
        <end position="648"/>
    </location>
</feature>
<feature type="domain" description="Bromo" evidence="5">
    <location>
        <begin position="772"/>
        <end position="898"/>
    </location>
</feature>
<accession>A0A9P4HYR6</accession>
<dbReference type="Gene3D" id="1.20.920.10">
    <property type="entry name" value="Bromodomain-like"/>
    <property type="match status" value="1"/>
</dbReference>
<gene>
    <name evidence="6" type="ORF">K490DRAFT_63174</name>
</gene>
<protein>
    <recommendedName>
        <fullName evidence="5">Bromo domain-containing protein</fullName>
    </recommendedName>
</protein>
<keyword evidence="3" id="KW-0175">Coiled coil</keyword>
<dbReference type="GO" id="GO:0035267">
    <property type="term" value="C:NuA4 histone acetyltransferase complex"/>
    <property type="evidence" value="ECO:0007669"/>
    <property type="project" value="TreeGrafter"/>
</dbReference>
<feature type="compositionally biased region" description="Basic residues" evidence="4">
    <location>
        <begin position="128"/>
        <end position="139"/>
    </location>
</feature>
<evidence type="ECO:0000313" key="7">
    <source>
        <dbReference type="Proteomes" id="UP000799776"/>
    </source>
</evidence>
<feature type="compositionally biased region" description="Basic and acidic residues" evidence="4">
    <location>
        <begin position="663"/>
        <end position="673"/>
    </location>
</feature>
<evidence type="ECO:0000259" key="5">
    <source>
        <dbReference type="PROSITE" id="PS50014"/>
    </source>
</evidence>
<feature type="region of interest" description="Disordered" evidence="4">
    <location>
        <begin position="484"/>
        <end position="756"/>
    </location>
</feature>
<feature type="compositionally biased region" description="Basic residues" evidence="4">
    <location>
        <begin position="628"/>
        <end position="638"/>
    </location>
</feature>
<feature type="region of interest" description="Disordered" evidence="4">
    <location>
        <begin position="127"/>
        <end position="146"/>
    </location>
</feature>
<proteinExistence type="predicted"/>
<dbReference type="EMBL" id="ML978713">
    <property type="protein sequence ID" value="KAF2090299.1"/>
    <property type="molecule type" value="Genomic_DNA"/>
</dbReference>
<evidence type="ECO:0000256" key="3">
    <source>
        <dbReference type="SAM" id="Coils"/>
    </source>
</evidence>
<dbReference type="PANTHER" id="PTHR15398">
    <property type="entry name" value="BROMODOMAIN-CONTAINING PROTEIN 8"/>
    <property type="match status" value="1"/>
</dbReference>